<evidence type="ECO:0000313" key="4">
    <source>
        <dbReference type="EMBL" id="CAD7242112.1"/>
    </source>
</evidence>
<proteinExistence type="predicted"/>
<feature type="compositionally biased region" description="Low complexity" evidence="1">
    <location>
        <begin position="4239"/>
        <end position="4248"/>
    </location>
</feature>
<feature type="compositionally biased region" description="Low complexity" evidence="1">
    <location>
        <begin position="3518"/>
        <end position="3533"/>
    </location>
</feature>
<feature type="domain" description="Bridge-like lipid transfer protein family member 1 C-terminal" evidence="3">
    <location>
        <begin position="4026"/>
        <end position="4610"/>
    </location>
</feature>
<evidence type="ECO:0000256" key="2">
    <source>
        <dbReference type="SAM" id="Phobius"/>
    </source>
</evidence>
<organism evidence="4">
    <name type="scientific">Darwinula stevensoni</name>
    <dbReference type="NCBI Taxonomy" id="69355"/>
    <lineage>
        <taxon>Eukaryota</taxon>
        <taxon>Metazoa</taxon>
        <taxon>Ecdysozoa</taxon>
        <taxon>Arthropoda</taxon>
        <taxon>Crustacea</taxon>
        <taxon>Oligostraca</taxon>
        <taxon>Ostracoda</taxon>
        <taxon>Podocopa</taxon>
        <taxon>Podocopida</taxon>
        <taxon>Darwinulocopina</taxon>
        <taxon>Darwinuloidea</taxon>
        <taxon>Darwinulidae</taxon>
        <taxon>Darwinula</taxon>
    </lineage>
</organism>
<feature type="compositionally biased region" description="Polar residues" evidence="1">
    <location>
        <begin position="3868"/>
        <end position="3880"/>
    </location>
</feature>
<name>A0A7R8X3M9_9CRUS</name>
<feature type="region of interest" description="Disordered" evidence="1">
    <location>
        <begin position="2211"/>
        <end position="2256"/>
    </location>
</feature>
<feature type="compositionally biased region" description="Polar residues" evidence="1">
    <location>
        <begin position="3482"/>
        <end position="3503"/>
    </location>
</feature>
<dbReference type="GO" id="GO:0048488">
    <property type="term" value="P:synaptic vesicle endocytosis"/>
    <property type="evidence" value="ECO:0007669"/>
    <property type="project" value="TreeGrafter"/>
</dbReference>
<feature type="compositionally biased region" description="Basic and acidic residues" evidence="1">
    <location>
        <begin position="3595"/>
        <end position="3608"/>
    </location>
</feature>
<feature type="region of interest" description="Disordered" evidence="1">
    <location>
        <begin position="3868"/>
        <end position="3889"/>
    </location>
</feature>
<dbReference type="InterPro" id="IPR033616">
    <property type="entry name" value="BLTP1"/>
</dbReference>
<reference evidence="4" key="1">
    <citation type="submission" date="2020-11" db="EMBL/GenBank/DDBJ databases">
        <authorList>
            <person name="Tran Van P."/>
        </authorList>
    </citation>
    <scope>NUCLEOTIDE SEQUENCE</scope>
</reference>
<sequence length="4625" mass="514215">MDSETATSSRWNTTGINLEDLTMDSNFILLLTSLLCAIIWTIYLIYYNSRIMGIIITHILARFVGRGIEVQVGSVSLSTLSGKLMFRNFIYITPDFSVRILDGWIIFKWWKSYEPKVMHEDMTKLDSRLDLVMNGMEFHIYNRSNLYSELEQKFGLDSLLLPTQKDRSIWKMVLQRLHQLGSWGTCAQRRHRRHRHNAAEADEEKAVIDVPDGEDEDRTEGIAHSMWHRWRDFLPVIKLELFSSRVVFGNRLLPTTLSLFAEELKLVYSSKPSHSPLDLYMHTLKGHGEGFKILLSPSPKYTGPTDEPPRVVPTSSEGSNLEAQKEDGDEDSPPHGTDTLPVWGIDLKCGKNTDISYGPWADRQRDQLMKFFFPSSYGTQTPTPPLCAGTYLDMTIPWVIEANGYTTKINGQFLHLDSTTSLLFRKILECETLEFDVSMHTPLCWNHEQHWKTTFTACKATAHLIFAHKVFFQDMIEDWSSSGKSCWATPNKPDILHFVPYTWVLECILKQFELILPCSQHNWIDCSSQIPENVEAGVCGDLLDFSLTMPFNEFLPKTVPLKMWLQGENLTLSSYLPEIYTSHDVVLALHKSAKLIGRDGTPFVPEEKVHRWRHFCLAENGWVDMGWVPIAALSMTFTYHPMPHVDPQHYFSLSTPEQEEYLLSPIRAPATNLGVEGSFVQGKESEKFDPSTLDPDVFDVEFEIGPSNFCLYGTLFRALWYIKENYFGESQVFQDMEDSWKNKGSHAEYEGEEELLGKKSKSKLSTFERVSSEQSSSQFDPRKFRPFTVTVCVIMHDIQGALLTECTPQGPPCPLLSMEQLVVELHKSYHETKIQVNLSPVIMQAWDSIKRPQPHAHLQQGLMLLSALQFRGHALFSDEGRKLEEETLEYGWLVEVQLGQIIGRLSLPQLQQVIFGLNSMVFLAMDRENSLRPVPLKMQCYHGKPQDDCPESLPDCPPCPTSDEIKYAMTRVTIDIIDVAIVEKATAIKLQVYPVRLATCNLHGPKIRSGVTLLTNAVQILQYIAPCPEQTRPSASDMNGSKGGNTWLEVSRVSLGPIVLDAALSSSLFGTRDMQKLQCGFLEKHDRRSHRLWFLWLTKDAPSTSKDSELVGKCGCVGGCAFFGHNTNGPTFFKPSDQDFTSGTNVAQYRVNAVKEDLGYGQSLLQPNQLVFNPHVIVSSGESPSQEEDSEFINFIYPPQEVEGSPPRPQFSSQMSLPAGIGSQNPTVVTPLNSQAISQWDATIARTTSLGSESDPSYFSAREQIFSSDTDARSGSLTSRMDPYVSASNIPFEVRNQVQTIPPQRGLKQSSSRSLYKNHMQRRSSRDILPSKQAKSGKEEEGGSSSSASTVSSTSFLSAVSTADDLNLVELHNQVNKQITDSPLLMSTYTTHLAQVQCKFWTPKMPVHLGGSSGVYLISAQQKEHGPCKGDLIPQFLLLTSGFTGVRIKPHCMRPDDSSPESPLPSRTPSHLHVWDIPIFSWKDRTFHHQKDNPEDMGHDGDIGLAGDDCVERTTIVLKVKSAVDITTSPLALESLQRFLEALTPSLTECHPWAVLDLVHMHCSRVVESRNVLIQRENNWVQLMGTLRQQQQKHTEVVGKGIKKGQTSPPESKSFSVLDAHEERRVSQVQGLVINVSVLQASLVETVTTFSSLDNFQDLLCVSVLAVSITDTKLQFYSGEKTLLMLRAIPYPEGASRTPHKSKHKSNSLDRGIHEPLLLETPVRQQEEFLGSIRVASVHSQLRRLTNNSSILNEAVITAIPVSRSEVNFSYEYDALYRTKLMASNEEKLSQFDETLREALGYIMCEAGFEGLHIEVVKQKNVLNDIDDSASQVLRIETEAPSHSAKKSTASPNPGGSQGASPVGSSESPTLVSGNTTNPSAKTRGTPTLTNEALDTGTQHPHKGDFVSCILSVKSTWFNFAAPPRSPVNVSKKMDFNKLDWNLLSTASPAISAWLNPLDRHSIALYTVIYGWQTRRNSIMACLMTQALEGQGLHLSKKSKYNLVSLISKTLQEDPCCQLCTVLRRYTVNVPLAEVENNIQPQLLPTLDTLKKGIVVLTRQWKNFLYMPLAWEQTFRIAKMRKLQLYPTIHDSPIFALGVDPKVLDSPKSELDVTDEHAQLLLAESGSLFKHKEPEDIKASDPLESPGSDAKVRPSLPHFGPKLSRATISGPLGYSRLSIESNSLHDSVSMESQNQSDNELPDDTLYSWLARQQQQQHQQQQGASAAEQGGLQDVPWNTVTSNHSTKGGESDGEASEKLPAAAAPLLQVVDPHIVFEILLTYLGVGQQQVSEGALAQLGSNISVTCTLDSIRADIAEALSREKGGTAKKSASFLLEIPNDMPSFICEGISLKVEAKKVTEKSPSLPAKVPKAVFYVSQHQLKNATSTVLHFSATLKSISQQVNMPLLRLVLQIAGMYQNVVYMQKDLKHKRASVYGPHHQKNSSSGSGATQVESCPYGDTIDSAVTAVWREAEEMPHSNGYETFKSGTYKGRPSRGEGRGISLSPLMEEAIQTVPVCWKTLYHLLDLYAITPETKTITNRIGVMSEGLDASVKLKKRIDVKLAPPLKGIGSKSKASYAKDAVDSAEKEQLTPETQVVETKDLGRSIAALGSQEKVRLVVFGVVCIEQVRVLATLSGLKLEAQMNGLNAALSHKEMNHGPKLRHSIIESSLTTHVTNTFIVLLEGIPPSLQTVVKVGIGKVESLYSLRRHTVPKTIGIGKKERNSILMNLASIDIDIPQHPVILHGMMTRSSKQISSTLQELRVKRATNRLARGMTMEDIDLSNLCIPEPVETPPVSQGFLKPIVVHFSIILQALKIQAALLPSLQAQYEMTKVTSVGVTGSKANFTVDLAQHTLSFATKVQVRDSNLPPSASISLPQVHVSAEYVQDSPPEGEQILGDVKYHRGNYLSTHAEIGILEHNLTTDVLNHLVFVQKVFMKEINEVLQKMTAGDRPVSFWNGEGKEVSRHRILFSLVLRIKGIQVTATTPTSSAVRLETGSVELYLSNRVKNSDSVRLFCRAKVEVNLSLGQLIRNVFFEEAEPEFQQFAFFKTRIGLRNMFQDELGSKSAKELGGRDVVLITLNRPLIYIQPIAVDRAILVWLNYRNAYEYWTEQRASLNKEVLTATQQVMEKMPNLAQLNPPSSSLFVQLNVDDMGICLPLNQRSTGAPTPFVPGRFLDVEPRGGVIVTLESTSISALSSGSLASKGMFSGLCIRFADELEVNYDDWKPNLNDPNNMNLCVVSEGTYEVCSHTVTQQCSPTDNAKWVLNVSWKMDGVDIHVDTDIGKELSALARTLTALTEVVEEEPEPTGPGFDSDDTDHIGELPTSEESVFSQKQRGLNDTLPSFIFDPKIDSRQRSKLLENEMNEQAKVVNDLRMLGASPAVMDPEVKRLRELEAVMFNDFRRDFINKLRRQSVRAPSIKDKLGLSTRHNSKSKSFVLPSTSSSFDPNRRHSISPIRSGETSSSSSPSQERSQGVPKISVHKSLSSSLRRMHSQPGSACSSGHATEHEFDDEDDSEEGLGSLSEGSSPKLSPSQRRWTSHQQPCSRQSSDDCSGHMASVHSFGGQKVVAEPNIDFELDVKVLINSGKCILHSKDPTREEDVKKLKKDPSWTGDLSSPTMTNRLRKDAARHNVSLSRLKQNPFSFTPQVTDSTEFLIPGLDVKLHYESRTESEEQSAGSGNEESSALGSGARKSGLSSSLVSNKKACVFAWVSLHSVPEEILISPHILLFLEKTLEPIPYTIPETKTPTGPTPESTFNLETSQESVGLSAGSYVYASFPVDVMVFFHMQPSTFRFSCLPVSKVECLLKLPSLDLVFSSKRAEDELNRGGGKQQQLNDTQSASGGLSVTGCLADFSLYIFHPYGGSKKTALQDSSMNESSPGQPADRKDSLSVQVEFVKFHISRSRKFNSPKAEGKTNTAIVRFSTMVDIGSASFKYDMRRLTEILAFPKAWYRRSIVRRMFLGDMTTTAREDSSVATSRDSGASASSIGVKYEGKACQRSDEPLPNAQYLSTRRGTAKGMSLFLPITPEAGGNRATAAPAWETLVLFAVNFTKLNVQMNMSNVMGNVIWLTRGFCAEGRLSIGSTGHKNMHLGLGLQSSNLEAKGGIVGGNIDLSQIDTYLKIREDPGTTPDHILGLKLEALEARLDCMGTSILMGRVSSLQARVNDEWRLEAVSSPAPTDRPAAIHLYGDLSWDQLQLLFTQSTATDLMRMYGKLEEFFSQQLHSGRRVFSSLQGGGLSRSSSRASHLPPRHPRRKTTDVGRESMGHHRHWQPALHLVSGLKLPTLRDALPQKFTVLGGTVEMRGKHISLACFHGINLRSKSWALFSLKDPFISFMTEAQDLQCDDPKAVHIVQHLAFSLGGQEQAIHGNMATVCRISRSVMFPPQFKTLHEWFHYAFATSELDDVDRFPYFGDEEKRSSMKLQDNNHTTEVIFAFPGLQMDLKTEHHQAGKEPSIDDAKALVNCSFVTVFNNHIYVTVDAEGLFFLHDVVTSYVKDSDKQQQGNVESPSQSPGETEREKGRKKSTRVSDPIEILQKDYREFLCKTWHLEPTVRLMSWGGKHIEPYGVDYILQKLGFAHARTTIPKWLQRGFMDPLDKGLSLLALNLLFALREESHKQASPSSLP</sequence>
<feature type="region of interest" description="Disordered" evidence="1">
    <location>
        <begin position="3300"/>
        <end position="3333"/>
    </location>
</feature>
<dbReference type="Pfam" id="PF25040">
    <property type="entry name" value="BLTP1_C"/>
    <property type="match status" value="5"/>
</dbReference>
<dbReference type="OrthoDB" id="10051416at2759"/>
<feature type="region of interest" description="Disordered" evidence="1">
    <location>
        <begin position="3666"/>
        <end position="3691"/>
    </location>
</feature>
<protein>
    <recommendedName>
        <fullName evidence="3">Bridge-like lipid transfer protein family member 1 C-terminal domain-containing protein</fullName>
    </recommendedName>
</protein>
<feature type="compositionally biased region" description="Polar residues" evidence="1">
    <location>
        <begin position="1296"/>
        <end position="1315"/>
    </location>
</feature>
<feature type="compositionally biased region" description="Polar residues" evidence="1">
    <location>
        <begin position="2235"/>
        <end position="2247"/>
    </location>
</feature>
<feature type="compositionally biased region" description="Polar residues" evidence="1">
    <location>
        <begin position="3674"/>
        <end position="3686"/>
    </location>
</feature>
<keyword evidence="2" id="KW-1133">Transmembrane helix</keyword>
<gene>
    <name evidence="4" type="ORF">DSTB1V02_LOCUS2084</name>
</gene>
<evidence type="ECO:0000259" key="3">
    <source>
        <dbReference type="SMART" id="SM01220"/>
    </source>
</evidence>
<dbReference type="PANTHER" id="PTHR31640:SF1">
    <property type="entry name" value="BRIDGE-LIKE LIPID TRANSFER PROTEIN FAMILY MEMBER 1"/>
    <property type="match status" value="1"/>
</dbReference>
<feature type="region of interest" description="Disordered" evidence="1">
    <location>
        <begin position="4498"/>
        <end position="4528"/>
    </location>
</feature>
<evidence type="ECO:0000313" key="5">
    <source>
        <dbReference type="Proteomes" id="UP000677054"/>
    </source>
</evidence>
<feature type="region of interest" description="Disordered" evidence="1">
    <location>
        <begin position="1295"/>
        <end position="1350"/>
    </location>
</feature>
<feature type="transmembrane region" description="Helical" evidence="2">
    <location>
        <begin position="27"/>
        <end position="46"/>
    </location>
</feature>
<dbReference type="Pfam" id="PF25039">
    <property type="entry name" value="BLTP1_M"/>
    <property type="match status" value="3"/>
</dbReference>
<keyword evidence="2" id="KW-0472">Membrane</keyword>
<dbReference type="Pfam" id="PF20413">
    <property type="entry name" value="BLTP1_N"/>
    <property type="match status" value="3"/>
</dbReference>
<feature type="region of interest" description="Disordered" evidence="1">
    <location>
        <begin position="1838"/>
        <end position="1898"/>
    </location>
</feature>
<dbReference type="Proteomes" id="UP000677054">
    <property type="component" value="Unassembled WGS sequence"/>
</dbReference>
<dbReference type="InterPro" id="IPR056741">
    <property type="entry name" value="BLTP1_M"/>
</dbReference>
<feature type="region of interest" description="Disordered" evidence="1">
    <location>
        <begin position="3595"/>
        <end position="3620"/>
    </location>
</feature>
<dbReference type="EMBL" id="LR899735">
    <property type="protein sequence ID" value="CAD7242112.1"/>
    <property type="molecule type" value="Genomic_DNA"/>
</dbReference>
<feature type="region of interest" description="Disordered" evidence="1">
    <location>
        <begin position="2131"/>
        <end position="2164"/>
    </location>
</feature>
<dbReference type="EMBL" id="CAJPEV010000218">
    <property type="protein sequence ID" value="CAG0882529.1"/>
    <property type="molecule type" value="Genomic_DNA"/>
</dbReference>
<feature type="compositionally biased region" description="Polar residues" evidence="1">
    <location>
        <begin position="4501"/>
        <end position="4514"/>
    </location>
</feature>
<feature type="compositionally biased region" description="Basic and acidic residues" evidence="1">
    <location>
        <begin position="2131"/>
        <end position="2141"/>
    </location>
</feature>
<feature type="region of interest" description="Disordered" evidence="1">
    <location>
        <begin position="4231"/>
        <end position="4263"/>
    </location>
</feature>
<keyword evidence="2" id="KW-0812">Transmembrane</keyword>
<dbReference type="PANTHER" id="PTHR31640">
    <property type="entry name" value="TRANSMEMBRANE PROTEIN KIAA1109"/>
    <property type="match status" value="1"/>
</dbReference>
<feature type="region of interest" description="Disordered" evidence="1">
    <location>
        <begin position="3420"/>
        <end position="3556"/>
    </location>
</feature>
<feature type="compositionally biased region" description="Acidic residues" evidence="1">
    <location>
        <begin position="3508"/>
        <end position="3517"/>
    </location>
</feature>
<feature type="region of interest" description="Disordered" evidence="1">
    <location>
        <begin position="295"/>
        <end position="337"/>
    </location>
</feature>
<dbReference type="InterPro" id="IPR056742">
    <property type="entry name" value="BLTP1_C"/>
</dbReference>
<keyword evidence="5" id="KW-1185">Reference proteome</keyword>
<evidence type="ECO:0000256" key="1">
    <source>
        <dbReference type="SAM" id="MobiDB-lite"/>
    </source>
</evidence>
<dbReference type="InterPro" id="IPR047104">
    <property type="entry name" value="BLTP1_N"/>
</dbReference>
<dbReference type="GO" id="GO:0098793">
    <property type="term" value="C:presynapse"/>
    <property type="evidence" value="ECO:0007669"/>
    <property type="project" value="GOC"/>
</dbReference>
<feature type="compositionally biased region" description="Low complexity" evidence="1">
    <location>
        <begin position="2212"/>
        <end position="2232"/>
    </location>
</feature>
<dbReference type="SMART" id="SM01220">
    <property type="entry name" value="FSA_C"/>
    <property type="match status" value="1"/>
</dbReference>
<feature type="compositionally biased region" description="Low complexity" evidence="1">
    <location>
        <begin position="3453"/>
        <end position="3474"/>
    </location>
</feature>
<feature type="compositionally biased region" description="Polar residues" evidence="1">
    <location>
        <begin position="3534"/>
        <end position="3547"/>
    </location>
</feature>
<accession>A0A7R8X3M9</accession>
<feature type="compositionally biased region" description="Polar residues" evidence="1">
    <location>
        <begin position="1847"/>
        <end position="1898"/>
    </location>
</feature>
<feature type="compositionally biased region" description="Polar residues" evidence="1">
    <location>
        <begin position="313"/>
        <end position="322"/>
    </location>
</feature>